<dbReference type="AlphaFoldDB" id="I4C6C9"/>
<organism evidence="2 3">
    <name type="scientific">Desulfomonile tiedjei (strain ATCC 49306 / DSM 6799 / DCB-1)</name>
    <dbReference type="NCBI Taxonomy" id="706587"/>
    <lineage>
        <taxon>Bacteria</taxon>
        <taxon>Pseudomonadati</taxon>
        <taxon>Thermodesulfobacteriota</taxon>
        <taxon>Desulfomonilia</taxon>
        <taxon>Desulfomonilales</taxon>
        <taxon>Desulfomonilaceae</taxon>
        <taxon>Desulfomonile</taxon>
    </lineage>
</organism>
<keyword evidence="3" id="KW-1185">Reference proteome</keyword>
<reference evidence="3" key="1">
    <citation type="submission" date="2012-06" db="EMBL/GenBank/DDBJ databases">
        <title>Complete sequence of chromosome of Desulfomonile tiedjei DSM 6799.</title>
        <authorList>
            <person name="Lucas S."/>
            <person name="Copeland A."/>
            <person name="Lapidus A."/>
            <person name="Glavina del Rio T."/>
            <person name="Dalin E."/>
            <person name="Tice H."/>
            <person name="Bruce D."/>
            <person name="Goodwin L."/>
            <person name="Pitluck S."/>
            <person name="Peters L."/>
            <person name="Ovchinnikova G."/>
            <person name="Zeytun A."/>
            <person name="Lu M."/>
            <person name="Kyrpides N."/>
            <person name="Mavromatis K."/>
            <person name="Ivanova N."/>
            <person name="Brettin T."/>
            <person name="Detter J.C."/>
            <person name="Han C."/>
            <person name="Larimer F."/>
            <person name="Land M."/>
            <person name="Hauser L."/>
            <person name="Markowitz V."/>
            <person name="Cheng J.-F."/>
            <person name="Hugenholtz P."/>
            <person name="Woyke T."/>
            <person name="Wu D."/>
            <person name="Spring S."/>
            <person name="Schroeder M."/>
            <person name="Brambilla E."/>
            <person name="Klenk H.-P."/>
            <person name="Eisen J.A."/>
        </authorList>
    </citation>
    <scope>NUCLEOTIDE SEQUENCE [LARGE SCALE GENOMIC DNA]</scope>
    <source>
        <strain evidence="3">ATCC 49306 / DSM 6799 / DCB-1</strain>
    </source>
</reference>
<accession>I4C6C9</accession>
<dbReference type="PROSITE" id="PS51725">
    <property type="entry name" value="ABM"/>
    <property type="match status" value="1"/>
</dbReference>
<dbReference type="PATRIC" id="fig|706587.4.peg.2803"/>
<dbReference type="STRING" id="706587.Desti_2438"/>
<dbReference type="EMBL" id="CP003360">
    <property type="protein sequence ID" value="AFM25120.1"/>
    <property type="molecule type" value="Genomic_DNA"/>
</dbReference>
<dbReference type="Proteomes" id="UP000006055">
    <property type="component" value="Chromosome"/>
</dbReference>
<evidence type="ECO:0000313" key="3">
    <source>
        <dbReference type="Proteomes" id="UP000006055"/>
    </source>
</evidence>
<proteinExistence type="predicted"/>
<dbReference type="Gene3D" id="3.30.70.100">
    <property type="match status" value="1"/>
</dbReference>
<dbReference type="Pfam" id="PF03992">
    <property type="entry name" value="ABM"/>
    <property type="match status" value="1"/>
</dbReference>
<dbReference type="KEGG" id="dti:Desti_2438"/>
<feature type="domain" description="ABM" evidence="1">
    <location>
        <begin position="3"/>
        <end position="95"/>
    </location>
</feature>
<dbReference type="InterPro" id="IPR011008">
    <property type="entry name" value="Dimeric_a/b-barrel"/>
</dbReference>
<dbReference type="RefSeq" id="WP_014810263.1">
    <property type="nucleotide sequence ID" value="NC_018025.1"/>
</dbReference>
<dbReference type="eggNOG" id="COG2329">
    <property type="taxonomic scope" value="Bacteria"/>
</dbReference>
<sequence>MAVTLINAFEVPPGKEQEALEFWERVAEFMKRQPGYISTRLHRAIVPWARFHLINIAEWQSAEDFQAVIGSEEFKELTEPYSEIFPHYPGLYEVIRT</sequence>
<gene>
    <name evidence="2" type="ordered locus">Desti_2438</name>
</gene>
<protein>
    <submittedName>
        <fullName evidence="2">Putative enzyme involved in biosynthesis of extracellular polysaccharides</fullName>
    </submittedName>
</protein>
<evidence type="ECO:0000259" key="1">
    <source>
        <dbReference type="PROSITE" id="PS51725"/>
    </source>
</evidence>
<evidence type="ECO:0000313" key="2">
    <source>
        <dbReference type="EMBL" id="AFM25120.1"/>
    </source>
</evidence>
<name>I4C6C9_DESTA</name>
<dbReference type="InterPro" id="IPR007138">
    <property type="entry name" value="ABM_dom"/>
</dbReference>
<dbReference type="SUPFAM" id="SSF54909">
    <property type="entry name" value="Dimeric alpha+beta barrel"/>
    <property type="match status" value="1"/>
</dbReference>
<dbReference type="HOGENOM" id="CLU_127577_2_0_7"/>